<dbReference type="InterPro" id="IPR003444">
    <property type="entry name" value="MraZ"/>
</dbReference>
<keyword evidence="5 7" id="KW-0238">DNA-binding</keyword>
<dbReference type="GO" id="GO:2000143">
    <property type="term" value="P:negative regulation of DNA-templated transcription initiation"/>
    <property type="evidence" value="ECO:0007669"/>
    <property type="project" value="TreeGrafter"/>
</dbReference>
<dbReference type="PROSITE" id="PS51740">
    <property type="entry name" value="SPOVT_ABRB"/>
    <property type="match status" value="2"/>
</dbReference>
<dbReference type="GO" id="GO:0000976">
    <property type="term" value="F:transcription cis-regulatory region binding"/>
    <property type="evidence" value="ECO:0007669"/>
    <property type="project" value="TreeGrafter"/>
</dbReference>
<organism evidence="9 10">
    <name type="scientific">Muiribacterium halophilum</name>
    <dbReference type="NCBI Taxonomy" id="2053465"/>
    <lineage>
        <taxon>Bacteria</taxon>
        <taxon>Candidatus Muiribacteriota</taxon>
        <taxon>Candidatus Muiribacteriia</taxon>
        <taxon>Candidatus Muiribacteriales</taxon>
        <taxon>Candidatus Muiribacteriaceae</taxon>
        <taxon>Candidatus Muiribacterium</taxon>
    </lineage>
</organism>
<dbReference type="GO" id="GO:0005737">
    <property type="term" value="C:cytoplasm"/>
    <property type="evidence" value="ECO:0007669"/>
    <property type="project" value="UniProtKB-UniRule"/>
</dbReference>
<dbReference type="NCBIfam" id="TIGR00242">
    <property type="entry name" value="division/cell wall cluster transcriptional repressor MraZ"/>
    <property type="match status" value="1"/>
</dbReference>
<dbReference type="CDD" id="cd16321">
    <property type="entry name" value="MraZ_C"/>
    <property type="match status" value="1"/>
</dbReference>
<keyword evidence="4 7" id="KW-0805">Transcription regulation</keyword>
<dbReference type="GO" id="GO:0003700">
    <property type="term" value="F:DNA-binding transcription factor activity"/>
    <property type="evidence" value="ECO:0007669"/>
    <property type="project" value="UniProtKB-UniRule"/>
</dbReference>
<comment type="caution">
    <text evidence="9">The sequence shown here is derived from an EMBL/GenBank/DDBJ whole genome shotgun (WGS) entry which is preliminary data.</text>
</comment>
<evidence type="ECO:0000256" key="2">
    <source>
        <dbReference type="ARBA" id="ARBA00022490"/>
    </source>
</evidence>
<dbReference type="HAMAP" id="MF_01008">
    <property type="entry name" value="MraZ"/>
    <property type="match status" value="1"/>
</dbReference>
<feature type="domain" description="SpoVT-AbrB" evidence="8">
    <location>
        <begin position="5"/>
        <end position="47"/>
    </location>
</feature>
<dbReference type="Gene3D" id="3.40.1550.20">
    <property type="entry name" value="Transcriptional regulator MraZ domain"/>
    <property type="match status" value="1"/>
</dbReference>
<dbReference type="InterPro" id="IPR035642">
    <property type="entry name" value="MraZ_N"/>
</dbReference>
<evidence type="ECO:0000259" key="8">
    <source>
        <dbReference type="PROSITE" id="PS51740"/>
    </source>
</evidence>
<comment type="subcellular location">
    <subcellularLocation>
        <location evidence="7">Cytoplasm</location>
        <location evidence="7">Nucleoid</location>
    </subcellularLocation>
</comment>
<evidence type="ECO:0000256" key="7">
    <source>
        <dbReference type="HAMAP-Rule" id="MF_01008"/>
    </source>
</evidence>
<reference evidence="9 10" key="1">
    <citation type="submission" date="2017-11" db="EMBL/GenBank/DDBJ databases">
        <title>Genome-resolved metagenomics identifies genetic mobility, metabolic interactions, and unexpected diversity in perchlorate-reducing communities.</title>
        <authorList>
            <person name="Barnum T.P."/>
            <person name="Figueroa I.A."/>
            <person name="Carlstrom C.I."/>
            <person name="Lucas L.N."/>
            <person name="Engelbrektson A.L."/>
            <person name="Coates J.D."/>
        </authorList>
    </citation>
    <scope>NUCLEOTIDE SEQUENCE [LARGE SCALE GENOMIC DNA]</scope>
    <source>
        <strain evidence="9">BM706</strain>
    </source>
</reference>
<dbReference type="PANTHER" id="PTHR34701">
    <property type="entry name" value="TRANSCRIPTIONAL REGULATOR MRAZ"/>
    <property type="match status" value="1"/>
</dbReference>
<dbReference type="Proteomes" id="UP000234857">
    <property type="component" value="Unassembled WGS sequence"/>
</dbReference>
<name>A0A2N5ZJU4_MUIH1</name>
<feature type="domain" description="SpoVT-AbrB" evidence="8">
    <location>
        <begin position="76"/>
        <end position="119"/>
    </location>
</feature>
<gene>
    <name evidence="7" type="primary">mraZ</name>
    <name evidence="9" type="ORF">C0601_03345</name>
</gene>
<keyword evidence="9" id="KW-0131">Cell cycle</keyword>
<dbReference type="InterPro" id="IPR020603">
    <property type="entry name" value="MraZ_dom"/>
</dbReference>
<dbReference type="InterPro" id="IPR007159">
    <property type="entry name" value="SpoVT-AbrB_dom"/>
</dbReference>
<evidence type="ECO:0000256" key="4">
    <source>
        <dbReference type="ARBA" id="ARBA00023015"/>
    </source>
</evidence>
<evidence type="ECO:0000256" key="6">
    <source>
        <dbReference type="ARBA" id="ARBA00023163"/>
    </source>
</evidence>
<dbReference type="SUPFAM" id="SSF89447">
    <property type="entry name" value="AbrB/MazE/MraZ-like"/>
    <property type="match status" value="1"/>
</dbReference>
<dbReference type="PANTHER" id="PTHR34701:SF1">
    <property type="entry name" value="TRANSCRIPTIONAL REGULATOR MRAZ"/>
    <property type="match status" value="1"/>
</dbReference>
<proteinExistence type="inferred from homology"/>
<comment type="subunit">
    <text evidence="7">Forms oligomers.</text>
</comment>
<keyword evidence="6 7" id="KW-0804">Transcription</keyword>
<dbReference type="AlphaFoldDB" id="A0A2N5ZJU4"/>
<dbReference type="GO" id="GO:0051301">
    <property type="term" value="P:cell division"/>
    <property type="evidence" value="ECO:0007669"/>
    <property type="project" value="UniProtKB-KW"/>
</dbReference>
<evidence type="ECO:0000313" key="9">
    <source>
        <dbReference type="EMBL" id="PLX18949.1"/>
    </source>
</evidence>
<dbReference type="CDD" id="cd16320">
    <property type="entry name" value="MraZ_N"/>
    <property type="match status" value="1"/>
</dbReference>
<protein>
    <recommendedName>
        <fullName evidence="1 7">Transcriptional regulator MraZ</fullName>
    </recommendedName>
</protein>
<keyword evidence="3" id="KW-0677">Repeat</keyword>
<keyword evidence="2 7" id="KW-0963">Cytoplasm</keyword>
<dbReference type="GO" id="GO:0009295">
    <property type="term" value="C:nucleoid"/>
    <property type="evidence" value="ECO:0007669"/>
    <property type="project" value="UniProtKB-SubCell"/>
</dbReference>
<accession>A0A2N5ZJU4</accession>
<dbReference type="InterPro" id="IPR035644">
    <property type="entry name" value="MraZ_C"/>
</dbReference>
<evidence type="ECO:0000256" key="1">
    <source>
        <dbReference type="ARBA" id="ARBA00013860"/>
    </source>
</evidence>
<dbReference type="InterPro" id="IPR038619">
    <property type="entry name" value="MraZ_sf"/>
</dbReference>
<evidence type="ECO:0000256" key="5">
    <source>
        <dbReference type="ARBA" id="ARBA00023125"/>
    </source>
</evidence>
<sequence length="142" mass="16631">MFLGEYKHTLDKKGRVIIPSRFRQELGDTFIITCGFEKCLTIYPMDKWEEISDKISNLPFVDRNVRSFIRLIYSKAVEVSLDKLGRIVVPQNLREYASLDKDAVINGILDNIEVWDKQTWEEYSNKASDDFEDQAQKLTDIF</sequence>
<dbReference type="Pfam" id="PF02381">
    <property type="entry name" value="MraZ"/>
    <property type="match status" value="2"/>
</dbReference>
<evidence type="ECO:0000313" key="10">
    <source>
        <dbReference type="Proteomes" id="UP000234857"/>
    </source>
</evidence>
<dbReference type="FunFam" id="3.40.1550.20:FF:000002">
    <property type="entry name" value="Transcriptional regulator MraZ"/>
    <property type="match status" value="1"/>
</dbReference>
<evidence type="ECO:0000256" key="3">
    <source>
        <dbReference type="ARBA" id="ARBA00022737"/>
    </source>
</evidence>
<keyword evidence="9" id="KW-0132">Cell division</keyword>
<comment type="similarity">
    <text evidence="7">Belongs to the MraZ family.</text>
</comment>
<dbReference type="EMBL" id="PKTG01000045">
    <property type="protein sequence ID" value="PLX18949.1"/>
    <property type="molecule type" value="Genomic_DNA"/>
</dbReference>
<dbReference type="InterPro" id="IPR037914">
    <property type="entry name" value="SpoVT-AbrB_sf"/>
</dbReference>